<dbReference type="RefSeq" id="WP_138665483.1">
    <property type="nucleotide sequence ID" value="NZ_VCKY01000019.1"/>
</dbReference>
<proteinExistence type="predicted"/>
<name>A0A5S4FS03_9ACTN</name>
<evidence type="ECO:0000313" key="2">
    <source>
        <dbReference type="EMBL" id="TMR23429.1"/>
    </source>
</evidence>
<keyword evidence="1" id="KW-0175">Coiled coil</keyword>
<feature type="coiled-coil region" evidence="1">
    <location>
        <begin position="80"/>
        <end position="107"/>
    </location>
</feature>
<dbReference type="EMBL" id="VCKY01000019">
    <property type="protein sequence ID" value="TMR23429.1"/>
    <property type="molecule type" value="Genomic_DNA"/>
</dbReference>
<dbReference type="Proteomes" id="UP000309128">
    <property type="component" value="Unassembled WGS sequence"/>
</dbReference>
<dbReference type="OrthoDB" id="7472701at2"/>
<organism evidence="2 3">
    <name type="scientific">Nonomuraea turkmeniaca</name>
    <dbReference type="NCBI Taxonomy" id="103838"/>
    <lineage>
        <taxon>Bacteria</taxon>
        <taxon>Bacillati</taxon>
        <taxon>Actinomycetota</taxon>
        <taxon>Actinomycetes</taxon>
        <taxon>Streptosporangiales</taxon>
        <taxon>Streptosporangiaceae</taxon>
        <taxon>Nonomuraea</taxon>
    </lineage>
</organism>
<dbReference type="AlphaFoldDB" id="A0A5S4FS03"/>
<keyword evidence="3" id="KW-1185">Reference proteome</keyword>
<evidence type="ECO:0000256" key="1">
    <source>
        <dbReference type="SAM" id="Coils"/>
    </source>
</evidence>
<comment type="caution">
    <text evidence="2">The sequence shown here is derived from an EMBL/GenBank/DDBJ whole genome shotgun (WGS) entry which is preliminary data.</text>
</comment>
<evidence type="ECO:0008006" key="4">
    <source>
        <dbReference type="Google" id="ProtNLM"/>
    </source>
</evidence>
<sequence length="129" mass="14554">MGTARTSSTRQANDDERNAITAAAQRLLAGQPVRSTGALTVTQLAAEAGVKRWVLTHKHQDLMAQFQKLAREHAKLPPAFQALETENLRLQSELQKVRREKLEERLELYAAVINELSIWCHQQSVVLKE</sequence>
<protein>
    <recommendedName>
        <fullName evidence="4">Transposase</fullName>
    </recommendedName>
</protein>
<gene>
    <name evidence="2" type="ORF">ETD86_08140</name>
</gene>
<evidence type="ECO:0000313" key="3">
    <source>
        <dbReference type="Proteomes" id="UP000309128"/>
    </source>
</evidence>
<reference evidence="2 3" key="1">
    <citation type="submission" date="2019-05" db="EMBL/GenBank/DDBJ databases">
        <title>Draft genome sequence of Nonomuraea turkmeniaca DSM 43926.</title>
        <authorList>
            <person name="Saricaoglu S."/>
            <person name="Isik K."/>
        </authorList>
    </citation>
    <scope>NUCLEOTIDE SEQUENCE [LARGE SCALE GENOMIC DNA]</scope>
    <source>
        <strain evidence="2 3">DSM 43926</strain>
    </source>
</reference>
<accession>A0A5S4FS03</accession>